<sequence length="244" mass="27849">MLRTFCCCCNLRQGSIFSGVWSTLWALVLLTVYIYYAAIVNAAKTTVVVVTGVNLTTYTTSTLDWLVISEANIYTIIVAAALWLIACIVLFVGIGVRNRWCFIPWLIMMALLSLYYLVIIILLLVFTVTYLYWWVVYWLVVVLALGLMALDIYSIVCVGFYFTQLARREAKKKKLPIHLSDLIDSRNSPVYIYPQSSHPGGHSLRGPVYVYTDFPRGGTLPIRNGGYPPYRNFSKSRDYDGRRY</sequence>
<reference evidence="3" key="1">
    <citation type="submission" date="2025-08" db="UniProtKB">
        <authorList>
            <consortium name="RefSeq"/>
        </authorList>
    </citation>
    <scope>IDENTIFICATION</scope>
    <source>
        <tissue evidence="3">Gonads</tissue>
    </source>
</reference>
<feature type="transmembrane region" description="Helical" evidence="1">
    <location>
        <begin position="47"/>
        <end position="67"/>
    </location>
</feature>
<keyword evidence="1" id="KW-1133">Transmembrane helix</keyword>
<proteinExistence type="predicted"/>
<protein>
    <submittedName>
        <fullName evidence="3">Uncharacterized protein LOC106177962</fullName>
    </submittedName>
</protein>
<evidence type="ECO:0000256" key="1">
    <source>
        <dbReference type="SAM" id="Phobius"/>
    </source>
</evidence>
<dbReference type="GeneID" id="106177962"/>
<dbReference type="PANTHER" id="PTHR36694:SF11">
    <property type="entry name" value="LP21121P-RELATED"/>
    <property type="match status" value="1"/>
</dbReference>
<keyword evidence="1" id="KW-0812">Transmembrane</keyword>
<dbReference type="OrthoDB" id="8190053at2759"/>
<dbReference type="InParanoid" id="A0A1S3K171"/>
<organism evidence="2 3">
    <name type="scientific">Lingula anatina</name>
    <name type="common">Brachiopod</name>
    <name type="synonym">Lingula unguis</name>
    <dbReference type="NCBI Taxonomy" id="7574"/>
    <lineage>
        <taxon>Eukaryota</taxon>
        <taxon>Metazoa</taxon>
        <taxon>Spiralia</taxon>
        <taxon>Lophotrochozoa</taxon>
        <taxon>Brachiopoda</taxon>
        <taxon>Linguliformea</taxon>
        <taxon>Lingulata</taxon>
        <taxon>Lingulida</taxon>
        <taxon>Linguloidea</taxon>
        <taxon>Lingulidae</taxon>
        <taxon>Lingula</taxon>
    </lineage>
</organism>
<evidence type="ECO:0000313" key="2">
    <source>
        <dbReference type="Proteomes" id="UP000085678"/>
    </source>
</evidence>
<feature type="transmembrane region" description="Helical" evidence="1">
    <location>
        <begin position="106"/>
        <end position="132"/>
    </location>
</feature>
<dbReference type="KEGG" id="lak:106177962"/>
<dbReference type="Proteomes" id="UP000085678">
    <property type="component" value="Unplaced"/>
</dbReference>
<gene>
    <name evidence="3" type="primary">LOC106177962</name>
</gene>
<dbReference type="RefSeq" id="XP_013416375.1">
    <property type="nucleotide sequence ID" value="XM_013560921.1"/>
</dbReference>
<feature type="transmembrane region" description="Helical" evidence="1">
    <location>
        <begin position="138"/>
        <end position="163"/>
    </location>
</feature>
<feature type="transmembrane region" description="Helical" evidence="1">
    <location>
        <begin position="73"/>
        <end position="94"/>
    </location>
</feature>
<keyword evidence="2" id="KW-1185">Reference proteome</keyword>
<keyword evidence="1" id="KW-0472">Membrane</keyword>
<evidence type="ECO:0000313" key="3">
    <source>
        <dbReference type="RefSeq" id="XP_013416375.1"/>
    </source>
</evidence>
<feature type="transmembrane region" description="Helical" evidence="1">
    <location>
        <begin position="20"/>
        <end position="40"/>
    </location>
</feature>
<dbReference type="AlphaFoldDB" id="A0A1S3K171"/>
<dbReference type="PANTHER" id="PTHR36694">
    <property type="entry name" value="PASIFLORA 1, ISOFORM A-RELATED"/>
    <property type="match status" value="1"/>
</dbReference>
<name>A0A1S3K171_LINAN</name>
<accession>A0A1S3K171</accession>